<dbReference type="InterPro" id="IPR016163">
    <property type="entry name" value="Ald_DH_C"/>
</dbReference>
<dbReference type="InterPro" id="IPR050740">
    <property type="entry name" value="Aldehyde_DH_Superfamily"/>
</dbReference>
<dbReference type="EMBL" id="CP015231">
    <property type="protein sequence ID" value="ANP42250.1"/>
    <property type="molecule type" value="Genomic_DNA"/>
</dbReference>
<dbReference type="Gene3D" id="3.40.309.10">
    <property type="entry name" value="Aldehyde Dehydrogenase, Chain A, domain 2"/>
    <property type="match status" value="1"/>
</dbReference>
<dbReference type="Proteomes" id="UP000013243">
    <property type="component" value="Plasmid unnamed1"/>
</dbReference>
<dbReference type="RefSeq" id="WP_005605928.1">
    <property type="nucleotide sequence ID" value="NZ_CP015231.1"/>
</dbReference>
<evidence type="ECO:0000256" key="1">
    <source>
        <dbReference type="ARBA" id="ARBA00009986"/>
    </source>
</evidence>
<comment type="similarity">
    <text evidence="1">Belongs to the aldehyde dehydrogenase family.</text>
</comment>
<reference evidence="4 5" key="1">
    <citation type="journal article" date="2016" name="ISME J.">
        <title>Global occurrence and heterogeneity of the Roseobacter-clade species Ruegeria mobilis.</title>
        <authorList>
            <person name="Sonnenschein E."/>
            <person name="Gram L."/>
        </authorList>
    </citation>
    <scope>NUCLEOTIDE SEQUENCE [LARGE SCALE GENOMIC DNA]</scope>
    <source>
        <strain evidence="4 5">F1926</strain>
        <plasmid evidence="4 5">unnamed1</plasmid>
    </source>
</reference>
<organism evidence="4 5">
    <name type="scientific">Tritonibacter mobilis F1926</name>
    <dbReference type="NCBI Taxonomy" id="1265309"/>
    <lineage>
        <taxon>Bacteria</taxon>
        <taxon>Pseudomonadati</taxon>
        <taxon>Pseudomonadota</taxon>
        <taxon>Alphaproteobacteria</taxon>
        <taxon>Rhodobacterales</taxon>
        <taxon>Paracoccaceae</taxon>
        <taxon>Tritonibacter</taxon>
    </lineage>
</organism>
<feature type="domain" description="Aldehyde dehydrogenase" evidence="3">
    <location>
        <begin position="27"/>
        <end position="480"/>
    </location>
</feature>
<evidence type="ECO:0000256" key="2">
    <source>
        <dbReference type="ARBA" id="ARBA00023002"/>
    </source>
</evidence>
<dbReference type="GO" id="GO:0009450">
    <property type="term" value="P:gamma-aminobutyric acid catabolic process"/>
    <property type="evidence" value="ECO:0007669"/>
    <property type="project" value="TreeGrafter"/>
</dbReference>
<gene>
    <name evidence="4" type="ORF">K529_015840</name>
</gene>
<evidence type="ECO:0000313" key="4">
    <source>
        <dbReference type="EMBL" id="ANP42250.1"/>
    </source>
</evidence>
<dbReference type="AlphaFoldDB" id="A0A1B1A6S3"/>
<dbReference type="KEGG" id="rmb:K529_015840"/>
<dbReference type="InterPro" id="IPR016161">
    <property type="entry name" value="Ald_DH/histidinol_DH"/>
</dbReference>
<dbReference type="GeneID" id="28251336"/>
<sequence>MATASNEAEMSTYPDLKLFIGGKWRETPDTLPVVNPATEAELGRLPCARISDLEEALTAAQKGLEVWRRTSPRARSELIMHAASIMRDRQEEIAQAITAEHGKPLAQARLEVIRGAEFFEWDAGEAMRVYGRVIPSASGSKISVHHHPIGVVAAFSPWNFPMSQPARKIAGALASGCSIILKAAEETPAGAIHIVRAFEEAGLPDGVLNLVFGKPSEISEFLIPQPAIRLVALTGSTVVGRQLTGLAAQSDTRVLMELGGHAPVIVCEDTDVQKAAISGAIRKMRNAGQVCTSPTRFFVHERIFDEFAHAFTARAATTVVGNGMDDGVEMGPTANERRIPVLSELVEDAVSKGAELRTGGARLGDKGYFFQPTVLANVPDTARIMQEEPFGPIAILNPVRDLDDAITRANSVDYGLAGYGFTNRADYIDRMIDRVEVGNFSINTLEASLPETPFGGVKASGYGREGGTEGLESYLTTRNVWYSTEIV</sequence>
<dbReference type="FunFam" id="3.40.605.10:FF:000007">
    <property type="entry name" value="NAD/NADP-dependent betaine aldehyde dehydrogenase"/>
    <property type="match status" value="1"/>
</dbReference>
<dbReference type="PANTHER" id="PTHR43353">
    <property type="entry name" value="SUCCINATE-SEMIALDEHYDE DEHYDROGENASE, MITOCHONDRIAL"/>
    <property type="match status" value="1"/>
</dbReference>
<dbReference type="CDD" id="cd07103">
    <property type="entry name" value="ALDH_F5_SSADH_GabD"/>
    <property type="match status" value="1"/>
</dbReference>
<dbReference type="OrthoDB" id="9812625at2"/>
<geneLocation type="plasmid" evidence="4 5">
    <name>unnamed1</name>
</geneLocation>
<dbReference type="Gene3D" id="3.40.605.10">
    <property type="entry name" value="Aldehyde Dehydrogenase, Chain A, domain 1"/>
    <property type="match status" value="1"/>
</dbReference>
<keyword evidence="4" id="KW-0614">Plasmid</keyword>
<evidence type="ECO:0000313" key="5">
    <source>
        <dbReference type="Proteomes" id="UP000013243"/>
    </source>
</evidence>
<dbReference type="InterPro" id="IPR015590">
    <property type="entry name" value="Aldehyde_DH_dom"/>
</dbReference>
<proteinExistence type="inferred from homology"/>
<name>A0A1B1A6S3_9RHOB</name>
<evidence type="ECO:0000259" key="3">
    <source>
        <dbReference type="Pfam" id="PF00171"/>
    </source>
</evidence>
<dbReference type="SUPFAM" id="SSF53720">
    <property type="entry name" value="ALDH-like"/>
    <property type="match status" value="1"/>
</dbReference>
<accession>A0A1B1A6S3</accession>
<dbReference type="InterPro" id="IPR016162">
    <property type="entry name" value="Ald_DH_N"/>
</dbReference>
<dbReference type="GO" id="GO:0004777">
    <property type="term" value="F:succinate-semialdehyde dehydrogenase (NAD+) activity"/>
    <property type="evidence" value="ECO:0007669"/>
    <property type="project" value="TreeGrafter"/>
</dbReference>
<keyword evidence="2" id="KW-0560">Oxidoreductase</keyword>
<protein>
    <submittedName>
        <fullName evidence="4">NAD-dependent succinate-semialdehyde dehydrogenase</fullName>
    </submittedName>
</protein>
<dbReference type="Pfam" id="PF00171">
    <property type="entry name" value="Aldedh"/>
    <property type="match status" value="1"/>
</dbReference>
<dbReference type="PANTHER" id="PTHR43353:SF5">
    <property type="entry name" value="SUCCINATE-SEMIALDEHYDE DEHYDROGENASE, MITOCHONDRIAL"/>
    <property type="match status" value="1"/>
</dbReference>